<dbReference type="Pfam" id="PF03372">
    <property type="entry name" value="Exo_endo_phos"/>
    <property type="match status" value="1"/>
</dbReference>
<dbReference type="Gene3D" id="2.60.40.10">
    <property type="entry name" value="Immunoglobulins"/>
    <property type="match status" value="1"/>
</dbReference>
<dbReference type="PANTHER" id="PTHR41349:SF1">
    <property type="entry name" value="PROTEIN CBG08683"/>
    <property type="match status" value="1"/>
</dbReference>
<feature type="signal peptide" evidence="1">
    <location>
        <begin position="1"/>
        <end position="23"/>
    </location>
</feature>
<evidence type="ECO:0000313" key="3">
    <source>
        <dbReference type="EMBL" id="KAK6359197.1"/>
    </source>
</evidence>
<keyword evidence="4" id="KW-1185">Reference proteome</keyword>
<dbReference type="InterPro" id="IPR005135">
    <property type="entry name" value="Endo/exonuclease/phosphatase"/>
</dbReference>
<comment type="caution">
    <text evidence="3">The sequence shown here is derived from an EMBL/GenBank/DDBJ whole genome shotgun (WGS) entry which is preliminary data.</text>
</comment>
<accession>A0AAV9VEM4</accession>
<dbReference type="InterPro" id="IPR013783">
    <property type="entry name" value="Ig-like_fold"/>
</dbReference>
<name>A0AAV9VEM4_9PEZI</name>
<dbReference type="EMBL" id="JAVHNQ010000001">
    <property type="protein sequence ID" value="KAK6359197.1"/>
    <property type="molecule type" value="Genomic_DNA"/>
</dbReference>
<protein>
    <recommendedName>
        <fullName evidence="2">Endonuclease/exonuclease/phosphatase domain-containing protein</fullName>
    </recommendedName>
</protein>
<dbReference type="GO" id="GO:0003824">
    <property type="term" value="F:catalytic activity"/>
    <property type="evidence" value="ECO:0007669"/>
    <property type="project" value="InterPro"/>
</dbReference>
<dbReference type="PANTHER" id="PTHR41349">
    <property type="match status" value="1"/>
</dbReference>
<feature type="chain" id="PRO_5043799230" description="Endonuclease/exonuclease/phosphatase domain-containing protein" evidence="1">
    <location>
        <begin position="24"/>
        <end position="504"/>
    </location>
</feature>
<dbReference type="Gene3D" id="3.60.10.10">
    <property type="entry name" value="Endonuclease/exonuclease/phosphatase"/>
    <property type="match status" value="1"/>
</dbReference>
<keyword evidence="1" id="KW-0732">Signal</keyword>
<sequence>MLFSSIFSAAASALLFSTSLVQAAPAPAPSDPALAAGGTLAVIAGDLVTLSYSTNDPADNNWIGIWHANGGPVGEVKVDPSLTWSYVKAAKGTLHLDVSGFEGGQYRAFFLSRDGYRSLANPVTFNVPGQAPQGFSFVTGAITLQNARQRDAYTARLAGLVSGAKGGVQFSKSSGPQWVQVSADGVLSGRPDASGTANVVVRATSGGATTNLQINIPVRRAGTPLVSEIRVLTFNLWIGGTHVSNYHNKQIKFILEQNIDILGVQESTGAHATRIAKALGWWVYEAGDLGIISRYPIVEEYGHISASIGVRIALDGAAKQINFWDAHFSAYPYGPYDLCFDKQSVDFAMKREASSGRAQQVADTLKAMAPQIAAANNIPVILMGDTNAPSHLDWTDRNKHCGYGNVPWPTSVKPLQAGLIDSFRAVHPDPAAVPGTTWSPIYPFNEGTTGKVEPQDRIDIIYHAGSMTPIDSRVVMAGNPRPYGQHGNNEWTSDHAAVLTTYRL</sequence>
<dbReference type="SUPFAM" id="SSF56219">
    <property type="entry name" value="DNase I-like"/>
    <property type="match status" value="1"/>
</dbReference>
<dbReference type="Proteomes" id="UP001375240">
    <property type="component" value="Unassembled WGS sequence"/>
</dbReference>
<evidence type="ECO:0000313" key="4">
    <source>
        <dbReference type="Proteomes" id="UP001375240"/>
    </source>
</evidence>
<dbReference type="InterPro" id="IPR036691">
    <property type="entry name" value="Endo/exonu/phosph_ase_sf"/>
</dbReference>
<evidence type="ECO:0000259" key="2">
    <source>
        <dbReference type="Pfam" id="PF03372"/>
    </source>
</evidence>
<gene>
    <name evidence="3" type="ORF">TWF696_000361</name>
</gene>
<reference evidence="3 4" key="1">
    <citation type="submission" date="2019-10" db="EMBL/GenBank/DDBJ databases">
        <authorList>
            <person name="Palmer J.M."/>
        </authorList>
    </citation>
    <scope>NUCLEOTIDE SEQUENCE [LARGE SCALE GENOMIC DNA]</scope>
    <source>
        <strain evidence="3 4">TWF696</strain>
    </source>
</reference>
<evidence type="ECO:0000256" key="1">
    <source>
        <dbReference type="SAM" id="SignalP"/>
    </source>
</evidence>
<dbReference type="AlphaFoldDB" id="A0AAV9VEM4"/>
<feature type="domain" description="Endonuclease/exonuclease/phosphatase" evidence="2">
    <location>
        <begin position="233"/>
        <end position="495"/>
    </location>
</feature>
<proteinExistence type="predicted"/>
<organism evidence="3 4">
    <name type="scientific">Orbilia brochopaga</name>
    <dbReference type="NCBI Taxonomy" id="3140254"/>
    <lineage>
        <taxon>Eukaryota</taxon>
        <taxon>Fungi</taxon>
        <taxon>Dikarya</taxon>
        <taxon>Ascomycota</taxon>
        <taxon>Pezizomycotina</taxon>
        <taxon>Orbiliomycetes</taxon>
        <taxon>Orbiliales</taxon>
        <taxon>Orbiliaceae</taxon>
        <taxon>Orbilia</taxon>
    </lineage>
</organism>